<feature type="domain" description="HTH luxR-type" evidence="5">
    <location>
        <begin position="137"/>
        <end position="202"/>
    </location>
</feature>
<keyword evidence="7" id="KW-1185">Reference proteome</keyword>
<dbReference type="InterPro" id="IPR000792">
    <property type="entry name" value="Tscrpt_reg_LuxR_C"/>
</dbReference>
<reference evidence="6 7" key="1">
    <citation type="submission" date="2019-06" db="EMBL/GenBank/DDBJ databases">
        <title>Whole genome shotgun sequence of Pseudonocardia hydrocarbonoxydans NBRC 14498.</title>
        <authorList>
            <person name="Hosoyama A."/>
            <person name="Uohara A."/>
            <person name="Ohji S."/>
            <person name="Ichikawa N."/>
        </authorList>
    </citation>
    <scope>NUCLEOTIDE SEQUENCE [LARGE SCALE GENOMIC DNA]</scope>
    <source>
        <strain evidence="6 7">NBRC 14498</strain>
    </source>
</reference>
<dbReference type="PROSITE" id="PS50043">
    <property type="entry name" value="HTH_LUXR_2"/>
    <property type="match status" value="1"/>
</dbReference>
<protein>
    <submittedName>
        <fullName evidence="6">DNA-binding response regulator</fullName>
    </submittedName>
</protein>
<dbReference type="SMART" id="SM00421">
    <property type="entry name" value="HTH_LUXR"/>
    <property type="match status" value="1"/>
</dbReference>
<sequence length="205" mass="21297">MTIVSPPWTPRRVLVVHTDTALRRSVVHGLRGLGVGLVLEAASAREAGTVARSPGARDLAMVEVVDGEGWALVADLRRVGWAPVVALPAAVDVTLVSGALSRGASAALFPPGERAAPVPPGDGTPAVTDDPRPVPDVHGEPQLLSRRELQILQFAADGLANTDIARKLGISPLTVKSHLGRIARRLGSGERAQMVLLALRAGVIG</sequence>
<dbReference type="InterPro" id="IPR016032">
    <property type="entry name" value="Sig_transdc_resp-reg_C-effctor"/>
</dbReference>
<dbReference type="InterPro" id="IPR011006">
    <property type="entry name" value="CheY-like_superfamily"/>
</dbReference>
<dbReference type="PRINTS" id="PR00038">
    <property type="entry name" value="HTHLUXR"/>
</dbReference>
<keyword evidence="2 6" id="KW-0238">DNA-binding</keyword>
<dbReference type="GO" id="GO:0006355">
    <property type="term" value="P:regulation of DNA-templated transcription"/>
    <property type="evidence" value="ECO:0007669"/>
    <property type="project" value="InterPro"/>
</dbReference>
<organism evidence="6 7">
    <name type="scientific">Pseudonocardia hydrocarbonoxydans</name>
    <dbReference type="NCBI Taxonomy" id="76726"/>
    <lineage>
        <taxon>Bacteria</taxon>
        <taxon>Bacillati</taxon>
        <taxon>Actinomycetota</taxon>
        <taxon>Actinomycetes</taxon>
        <taxon>Pseudonocardiales</taxon>
        <taxon>Pseudonocardiaceae</taxon>
        <taxon>Pseudonocardia</taxon>
    </lineage>
</organism>
<evidence type="ECO:0000256" key="3">
    <source>
        <dbReference type="ARBA" id="ARBA00023163"/>
    </source>
</evidence>
<accession>A0A4Y3WQB2</accession>
<evidence type="ECO:0000313" key="7">
    <source>
        <dbReference type="Proteomes" id="UP000320338"/>
    </source>
</evidence>
<dbReference type="SUPFAM" id="SSF52172">
    <property type="entry name" value="CheY-like"/>
    <property type="match status" value="1"/>
</dbReference>
<keyword evidence="3" id="KW-0804">Transcription</keyword>
<dbReference type="PROSITE" id="PS00622">
    <property type="entry name" value="HTH_LUXR_1"/>
    <property type="match status" value="1"/>
</dbReference>
<dbReference type="GO" id="GO:0003677">
    <property type="term" value="F:DNA binding"/>
    <property type="evidence" value="ECO:0007669"/>
    <property type="project" value="UniProtKB-KW"/>
</dbReference>
<keyword evidence="1" id="KW-0805">Transcription regulation</keyword>
<dbReference type="PANTHER" id="PTHR44688">
    <property type="entry name" value="DNA-BINDING TRANSCRIPTIONAL ACTIVATOR DEVR_DOSR"/>
    <property type="match status" value="1"/>
</dbReference>
<gene>
    <name evidence="6" type="ORF">PHY01_27540</name>
</gene>
<dbReference type="Proteomes" id="UP000320338">
    <property type="component" value="Unassembled WGS sequence"/>
</dbReference>
<name>A0A4Y3WQB2_9PSEU</name>
<dbReference type="EMBL" id="BJNG01000019">
    <property type="protein sequence ID" value="GEC20471.1"/>
    <property type="molecule type" value="Genomic_DNA"/>
</dbReference>
<dbReference type="CDD" id="cd06170">
    <property type="entry name" value="LuxR_C_like"/>
    <property type="match status" value="1"/>
</dbReference>
<evidence type="ECO:0000313" key="6">
    <source>
        <dbReference type="EMBL" id="GEC20471.1"/>
    </source>
</evidence>
<evidence type="ECO:0000256" key="2">
    <source>
        <dbReference type="ARBA" id="ARBA00023125"/>
    </source>
</evidence>
<dbReference type="PANTHER" id="PTHR44688:SF16">
    <property type="entry name" value="DNA-BINDING TRANSCRIPTIONAL ACTIVATOR DEVR_DOSR"/>
    <property type="match status" value="1"/>
</dbReference>
<dbReference type="Pfam" id="PF00196">
    <property type="entry name" value="GerE"/>
    <property type="match status" value="1"/>
</dbReference>
<dbReference type="SUPFAM" id="SSF46894">
    <property type="entry name" value="C-terminal effector domain of the bipartite response regulators"/>
    <property type="match status" value="1"/>
</dbReference>
<dbReference type="Gene3D" id="1.10.10.10">
    <property type="entry name" value="Winged helix-like DNA-binding domain superfamily/Winged helix DNA-binding domain"/>
    <property type="match status" value="1"/>
</dbReference>
<feature type="region of interest" description="Disordered" evidence="4">
    <location>
        <begin position="111"/>
        <end position="134"/>
    </location>
</feature>
<evidence type="ECO:0000256" key="4">
    <source>
        <dbReference type="SAM" id="MobiDB-lite"/>
    </source>
</evidence>
<evidence type="ECO:0000259" key="5">
    <source>
        <dbReference type="PROSITE" id="PS50043"/>
    </source>
</evidence>
<evidence type="ECO:0000256" key="1">
    <source>
        <dbReference type="ARBA" id="ARBA00023015"/>
    </source>
</evidence>
<dbReference type="InterPro" id="IPR036388">
    <property type="entry name" value="WH-like_DNA-bd_sf"/>
</dbReference>
<dbReference type="RefSeq" id="WP_170183803.1">
    <property type="nucleotide sequence ID" value="NZ_BAAARZ010000023.1"/>
</dbReference>
<comment type="caution">
    <text evidence="6">The sequence shown here is derived from an EMBL/GenBank/DDBJ whole genome shotgun (WGS) entry which is preliminary data.</text>
</comment>
<dbReference type="AlphaFoldDB" id="A0A4Y3WQB2"/>
<proteinExistence type="predicted"/>